<keyword evidence="3 7" id="KW-0812">Transmembrane</keyword>
<dbReference type="GO" id="GO:0005886">
    <property type="term" value="C:plasma membrane"/>
    <property type="evidence" value="ECO:0007669"/>
    <property type="project" value="UniProtKB-SubCell"/>
</dbReference>
<organism evidence="10 11">
    <name type="scientific">Spirosoma arboris</name>
    <dbReference type="NCBI Taxonomy" id="2682092"/>
    <lineage>
        <taxon>Bacteria</taxon>
        <taxon>Pseudomonadati</taxon>
        <taxon>Bacteroidota</taxon>
        <taxon>Cytophagia</taxon>
        <taxon>Cytophagales</taxon>
        <taxon>Cytophagaceae</taxon>
        <taxon>Spirosoma</taxon>
    </lineage>
</organism>
<feature type="transmembrane region" description="Helical" evidence="7">
    <location>
        <begin position="418"/>
        <end position="439"/>
    </location>
</feature>
<evidence type="ECO:0000256" key="7">
    <source>
        <dbReference type="SAM" id="Phobius"/>
    </source>
</evidence>
<evidence type="ECO:0000256" key="3">
    <source>
        <dbReference type="ARBA" id="ARBA00022692"/>
    </source>
</evidence>
<dbReference type="PANTHER" id="PTHR30572:SF4">
    <property type="entry name" value="ABC TRANSPORTER PERMEASE YTRF"/>
    <property type="match status" value="1"/>
</dbReference>
<dbReference type="InterPro" id="IPR047699">
    <property type="entry name" value="Permease_put_prefix"/>
</dbReference>
<evidence type="ECO:0000256" key="1">
    <source>
        <dbReference type="ARBA" id="ARBA00004651"/>
    </source>
</evidence>
<dbReference type="Pfam" id="PF12704">
    <property type="entry name" value="MacB_PCD"/>
    <property type="match status" value="1"/>
</dbReference>
<keyword evidence="5 7" id="KW-0472">Membrane</keyword>
<accession>A0A7K1SFP7</accession>
<feature type="transmembrane region" description="Helical" evidence="7">
    <location>
        <begin position="362"/>
        <end position="384"/>
    </location>
</feature>
<feature type="transmembrane region" description="Helical" evidence="7">
    <location>
        <begin position="761"/>
        <end position="785"/>
    </location>
</feature>
<evidence type="ECO:0000256" key="4">
    <source>
        <dbReference type="ARBA" id="ARBA00022989"/>
    </source>
</evidence>
<dbReference type="InterPro" id="IPR003838">
    <property type="entry name" value="ABC3_permease_C"/>
</dbReference>
<dbReference type="InterPro" id="IPR025857">
    <property type="entry name" value="MacB_PCD"/>
</dbReference>
<keyword evidence="11" id="KW-1185">Reference proteome</keyword>
<dbReference type="EMBL" id="WPIN01000008">
    <property type="protein sequence ID" value="MVM32554.1"/>
    <property type="molecule type" value="Genomic_DNA"/>
</dbReference>
<feature type="transmembrane region" description="Helical" evidence="7">
    <location>
        <begin position="504"/>
        <end position="524"/>
    </location>
</feature>
<dbReference type="PANTHER" id="PTHR30572">
    <property type="entry name" value="MEMBRANE COMPONENT OF TRANSPORTER-RELATED"/>
    <property type="match status" value="1"/>
</dbReference>
<evidence type="ECO:0000313" key="11">
    <source>
        <dbReference type="Proteomes" id="UP000436006"/>
    </source>
</evidence>
<evidence type="ECO:0000256" key="5">
    <source>
        <dbReference type="ARBA" id="ARBA00023136"/>
    </source>
</evidence>
<feature type="transmembrane region" description="Helical" evidence="7">
    <location>
        <begin position="95"/>
        <end position="116"/>
    </location>
</feature>
<dbReference type="NCBIfam" id="NF038404">
    <property type="entry name" value="perm_prefix_2"/>
    <property type="match status" value="1"/>
</dbReference>
<evidence type="ECO:0000256" key="2">
    <source>
        <dbReference type="ARBA" id="ARBA00022475"/>
    </source>
</evidence>
<comment type="caution">
    <text evidence="10">The sequence shown here is derived from an EMBL/GenBank/DDBJ whole genome shotgun (WGS) entry which is preliminary data.</text>
</comment>
<feature type="domain" description="ABC3 transporter permease C-terminal" evidence="8">
    <location>
        <begin position="368"/>
        <end position="484"/>
    </location>
</feature>
<dbReference type="Proteomes" id="UP000436006">
    <property type="component" value="Unassembled WGS sequence"/>
</dbReference>
<reference evidence="10 11" key="1">
    <citation type="submission" date="2019-12" db="EMBL/GenBank/DDBJ databases">
        <title>Spirosoma sp. HMF4905 genome sequencing and assembly.</title>
        <authorList>
            <person name="Kang H."/>
            <person name="Cha I."/>
            <person name="Kim H."/>
            <person name="Joh K."/>
        </authorList>
    </citation>
    <scope>NUCLEOTIDE SEQUENCE [LARGE SCALE GENOMIC DNA]</scope>
    <source>
        <strain evidence="10 11">HMF4905</strain>
    </source>
</reference>
<comment type="similarity">
    <text evidence="6">Belongs to the ABC-4 integral membrane protein family.</text>
</comment>
<gene>
    <name evidence="10" type="ORF">GO755_21115</name>
</gene>
<dbReference type="RefSeq" id="WP_157587284.1">
    <property type="nucleotide sequence ID" value="NZ_WPIN01000008.1"/>
</dbReference>
<evidence type="ECO:0000259" key="8">
    <source>
        <dbReference type="Pfam" id="PF02687"/>
    </source>
</evidence>
<dbReference type="AlphaFoldDB" id="A0A7K1SFP7"/>
<feature type="transmembrane region" description="Helical" evidence="7">
    <location>
        <begin position="454"/>
        <end position="479"/>
    </location>
</feature>
<dbReference type="Pfam" id="PF02687">
    <property type="entry name" value="FtsX"/>
    <property type="match status" value="2"/>
</dbReference>
<dbReference type="GO" id="GO:0022857">
    <property type="term" value="F:transmembrane transporter activity"/>
    <property type="evidence" value="ECO:0007669"/>
    <property type="project" value="TreeGrafter"/>
</dbReference>
<keyword evidence="2" id="KW-1003">Cell membrane</keyword>
<proteinExistence type="inferred from homology"/>
<sequence length="884" mass="99574">MKPPRLADQLLKLICAPHRLEEVQGDLHEEFAYQVRHIGERRARWRYWQDVIGFISLFPIKRKVSAYPNPTTTAMLRNYLKIAFRNLARNKGYSAINIGGLAVGMAVAMLNGLWIWDELSFNKYHQNYDRIAQVVKSQTYRGEFGVGQTMVYPLSTELKTNYAKTFKHLVRASSVREFILSTGETKISSTGQFMDSDAPDMLSLNMIQGTRAGLNDLNTIMLSAKTAQALFGETDPLGKVISMNNKTQVKVVGVFDDLPLNTEFQEAKFLAPWSLFLTLNPWIEERAVHDWRNHFIRIYAEIPSELSFDQVSDRIKDAELKNLANFTEERERHPQVFLNPMSRWHLFPYGDHGETNKAPLQMVWLVGVIGAFVLLLACINFMNLSTARSEKRAKEVGIRKAVGSVRGQLISQFFSESFLVVTLALLIALLLVTSSLNWFNGLAAKQMTIPWGNVWFWAISLGFIFITGLLAGSYPALYLSSFQPVKVLKGTFRVGRFATAPRKVLVVVQFTVSVTLIISTIIVYRQIQFAKSRPVGYTREGLITMRMKSEDFYGKYDVLQDELKKTGVVSNMSQSMGPVTEVYSGNSIDWKGKDPNDTESFGTLAVTPEHGRTVGWQFVAGRDFSRDYLSDSTGMIINEAAAKYMGLKNRNGGPIIGAPVTWNWWAGDRPPLHYHILGIVKDMVMESPYEPIKPAVFYLKGHNGRVNWMSIRIKPGVAASEALPKIEAVLTRLIPSAPFDYKFVDEEYAKKFAAEDRISKLATFFAILAIFISCLGLFGLASFVAEQRTKEIGIRKVLGASVANLWQMLSKDFVLLVGISCLIAAPLAWYFMEQWLQKYPYRETISWWIFAVTGAGALAITLLTVSFQALKAALINPVKSLRSE</sequence>
<keyword evidence="4 7" id="KW-1133">Transmembrane helix</keyword>
<evidence type="ECO:0000256" key="6">
    <source>
        <dbReference type="ARBA" id="ARBA00038076"/>
    </source>
</evidence>
<comment type="subcellular location">
    <subcellularLocation>
        <location evidence="1">Cell membrane</location>
        <topology evidence="1">Multi-pass membrane protein</topology>
    </subcellularLocation>
</comment>
<name>A0A7K1SFP7_9BACT</name>
<dbReference type="InterPro" id="IPR050250">
    <property type="entry name" value="Macrolide_Exporter_MacB"/>
</dbReference>
<feature type="domain" description="ABC3 transporter permease C-terminal" evidence="8">
    <location>
        <begin position="764"/>
        <end position="877"/>
    </location>
</feature>
<evidence type="ECO:0000259" key="9">
    <source>
        <dbReference type="Pfam" id="PF12704"/>
    </source>
</evidence>
<feature type="transmembrane region" description="Helical" evidence="7">
    <location>
        <begin position="813"/>
        <end position="832"/>
    </location>
</feature>
<feature type="domain" description="MacB-like periplasmic core" evidence="9">
    <location>
        <begin position="94"/>
        <end position="317"/>
    </location>
</feature>
<protein>
    <submittedName>
        <fullName evidence="10">FtsX-like permease family protein</fullName>
    </submittedName>
</protein>
<feature type="transmembrane region" description="Helical" evidence="7">
    <location>
        <begin position="844"/>
        <end position="865"/>
    </location>
</feature>
<evidence type="ECO:0000313" key="10">
    <source>
        <dbReference type="EMBL" id="MVM32554.1"/>
    </source>
</evidence>